<organism evidence="3">
    <name type="scientific">Vibrio cholerae O37</name>
    <dbReference type="NCBI Taxonomy" id="185332"/>
    <lineage>
        <taxon>Bacteria</taxon>
        <taxon>Pseudomonadati</taxon>
        <taxon>Pseudomonadota</taxon>
        <taxon>Gammaproteobacteria</taxon>
        <taxon>Vibrionales</taxon>
        <taxon>Vibrionaceae</taxon>
        <taxon>Vibrio</taxon>
    </lineage>
</organism>
<dbReference type="InterPro" id="IPR018927">
    <property type="entry name" value="Pilus_synth_Q_C"/>
</dbReference>
<dbReference type="AlphaFoldDB" id="H9CJF8"/>
<evidence type="ECO:0000259" key="2">
    <source>
        <dbReference type="Pfam" id="PF10671"/>
    </source>
</evidence>
<proteinExistence type="predicted"/>
<sequence>MKKVVFGLLSLSLLAVPAMANEQENIDIYTEQPIEQVTAPVTVVMTLHERQLLSRSITQWAETMGFKVKWASSKDFRVFRDIELTGESVDDVLIQLANILSGPDYGLQIKLYAKNQVLVIEEW</sequence>
<dbReference type="Pfam" id="PF10671">
    <property type="entry name" value="TcpQ"/>
    <property type="match status" value="1"/>
</dbReference>
<reference evidence="3" key="1">
    <citation type="journal article" date="2012" name="FEBS Lett.">
        <title>Genomic analysis of ICEVchBan8: An atypical genetic element in Vibrio cholerae.</title>
        <authorList>
            <person name="Taviani E."/>
            <person name="Spagnoletti M."/>
            <person name="Ceccarelli D."/>
            <person name="Haley B.J."/>
            <person name="Hasan N.A."/>
            <person name="Chen A."/>
            <person name="Colombo M.M."/>
            <person name="Huq A."/>
            <person name="Colwell R.R."/>
        </authorList>
    </citation>
    <scope>NUCLEOTIDE SEQUENCE</scope>
    <source>
        <strain evidence="3">MZ03</strain>
    </source>
</reference>
<feature type="domain" description="Toxin co-regulated pilus biosynthesis protein Q C-terminal" evidence="2">
    <location>
        <begin position="51"/>
        <end position="121"/>
    </location>
</feature>
<feature type="chain" id="PRO_5003618750" evidence="1">
    <location>
        <begin position="21"/>
        <end position="123"/>
    </location>
</feature>
<evidence type="ECO:0000313" key="3">
    <source>
        <dbReference type="EMBL" id="AFD29053.1"/>
    </source>
</evidence>
<accession>H9CJF8</accession>
<dbReference type="EMBL" id="JQ345361">
    <property type="protein sequence ID" value="AFD29053.1"/>
    <property type="molecule type" value="Genomic_DNA"/>
</dbReference>
<protein>
    <submittedName>
        <fullName evidence="3">Toxin co-regulated pilus biosynthesis protein Q</fullName>
    </submittedName>
</protein>
<keyword evidence="1" id="KW-0732">Signal</keyword>
<evidence type="ECO:0000256" key="1">
    <source>
        <dbReference type="SAM" id="SignalP"/>
    </source>
</evidence>
<name>H9CJF8_VIBCL</name>
<feature type="signal peptide" evidence="1">
    <location>
        <begin position="1"/>
        <end position="20"/>
    </location>
</feature>